<comment type="caution">
    <text evidence="3">The sequence shown here is derived from an EMBL/GenBank/DDBJ whole genome shotgun (WGS) entry which is preliminary data.</text>
</comment>
<keyword evidence="1" id="KW-1133">Transmembrane helix</keyword>
<gene>
    <name evidence="3" type="primary">AtMg01250_229</name>
    <name evidence="3" type="ORF">CK203_078917</name>
</gene>
<evidence type="ECO:0000256" key="1">
    <source>
        <dbReference type="SAM" id="Phobius"/>
    </source>
</evidence>
<protein>
    <submittedName>
        <fullName evidence="3">Putative mitochondrial protein</fullName>
    </submittedName>
</protein>
<dbReference type="InterPro" id="IPR043502">
    <property type="entry name" value="DNA/RNA_pol_sf"/>
</dbReference>
<dbReference type="PANTHER" id="PTHR46890">
    <property type="entry name" value="NON-LTR RETROLELEMENT REVERSE TRANSCRIPTASE-LIKE PROTEIN-RELATED"/>
    <property type="match status" value="1"/>
</dbReference>
<keyword evidence="1" id="KW-0812">Transmembrane</keyword>
<dbReference type="CDD" id="cd01650">
    <property type="entry name" value="RT_nLTR_like"/>
    <property type="match status" value="1"/>
</dbReference>
<keyword evidence="1" id="KW-0472">Membrane</keyword>
<dbReference type="SUPFAM" id="SSF56672">
    <property type="entry name" value="DNA/RNA polymerases"/>
    <property type="match status" value="1"/>
</dbReference>
<name>A0A438D9Y1_VITVI</name>
<dbReference type="InterPro" id="IPR000477">
    <property type="entry name" value="RT_dom"/>
</dbReference>
<dbReference type="PROSITE" id="PS00726">
    <property type="entry name" value="AP_NUCLEASE_F1_1"/>
    <property type="match status" value="1"/>
</dbReference>
<organism evidence="3 4">
    <name type="scientific">Vitis vinifera</name>
    <name type="common">Grape</name>
    <dbReference type="NCBI Taxonomy" id="29760"/>
    <lineage>
        <taxon>Eukaryota</taxon>
        <taxon>Viridiplantae</taxon>
        <taxon>Streptophyta</taxon>
        <taxon>Embryophyta</taxon>
        <taxon>Tracheophyta</taxon>
        <taxon>Spermatophyta</taxon>
        <taxon>Magnoliopsida</taxon>
        <taxon>eudicotyledons</taxon>
        <taxon>Gunneridae</taxon>
        <taxon>Pentapetalae</taxon>
        <taxon>rosids</taxon>
        <taxon>Vitales</taxon>
        <taxon>Vitaceae</taxon>
        <taxon>Viteae</taxon>
        <taxon>Vitis</taxon>
    </lineage>
</organism>
<dbReference type="EMBL" id="QGNW01001722">
    <property type="protein sequence ID" value="RVW32260.1"/>
    <property type="molecule type" value="Genomic_DNA"/>
</dbReference>
<dbReference type="PANTHER" id="PTHR46890:SF48">
    <property type="entry name" value="RNA-DIRECTED DNA POLYMERASE"/>
    <property type="match status" value="1"/>
</dbReference>
<dbReference type="GO" id="GO:0006281">
    <property type="term" value="P:DNA repair"/>
    <property type="evidence" value="ECO:0007669"/>
    <property type="project" value="InterPro"/>
</dbReference>
<feature type="domain" description="Reverse transcriptase" evidence="2">
    <location>
        <begin position="329"/>
        <end position="426"/>
    </location>
</feature>
<dbReference type="Pfam" id="PF00078">
    <property type="entry name" value="RVT_1"/>
    <property type="match status" value="1"/>
</dbReference>
<dbReference type="Proteomes" id="UP000288805">
    <property type="component" value="Unassembled WGS sequence"/>
</dbReference>
<dbReference type="AlphaFoldDB" id="A0A438D9Y1"/>
<dbReference type="InterPro" id="IPR052343">
    <property type="entry name" value="Retrotransposon-Effector_Assoc"/>
</dbReference>
<dbReference type="InterPro" id="IPR036691">
    <property type="entry name" value="Endo/exonu/phosph_ase_sf"/>
</dbReference>
<dbReference type="GO" id="GO:0003677">
    <property type="term" value="F:DNA binding"/>
    <property type="evidence" value="ECO:0007669"/>
    <property type="project" value="InterPro"/>
</dbReference>
<proteinExistence type="predicted"/>
<dbReference type="GO" id="GO:0004519">
    <property type="term" value="F:endonuclease activity"/>
    <property type="evidence" value="ECO:0007669"/>
    <property type="project" value="InterPro"/>
</dbReference>
<evidence type="ECO:0000313" key="3">
    <source>
        <dbReference type="EMBL" id="RVW32260.1"/>
    </source>
</evidence>
<evidence type="ECO:0000313" key="4">
    <source>
        <dbReference type="Proteomes" id="UP000288805"/>
    </source>
</evidence>
<sequence>MRIQSESSLSLSIVRNRKRCSGEGTSSSRGEASLHKPYFEEDKEGFWVEWGPIFVVHQSRICLLIQKSESLEYAFHPSCGLALPLPSPSGPDLLSSLTKMIPWSPIGEFQIEGLFPRKMAKVREVLSSLDIKVYSRRKNRCSTGMGLGSRKKRRVVKDFLRSENPDVVMIQETKKVECDRSLQEALPRRTSDHWPIVLDTNLFKWGPTPFRRNRKFIKVLENESGLVLNNSESITEEILLYFEKLYASPIGESWSVEGFRPISLITSLYKIIAKVLSGRLRGVLHETIHSTQGAFVQGRQILDAILIANEIVDEKRRSGEEGVVFKIDFLRPFLVNGNAKGWVKASRGLRQGDPLSIFLFNLVADVLSRMLLRAEERSLLEGFRVGRNRTRVSHLQFADDTIFFSNTREEELQTLKSLLLVFGHISRLTLTRVIFKASILIRIIFLGWLSCLIARLLVSLYSIWVFLWEGIPRLVAFGIQ</sequence>
<feature type="transmembrane region" description="Helical" evidence="1">
    <location>
        <begin position="439"/>
        <end position="467"/>
    </location>
</feature>
<accession>A0A438D9Y1</accession>
<dbReference type="SUPFAM" id="SSF56219">
    <property type="entry name" value="DNase I-like"/>
    <property type="match status" value="1"/>
</dbReference>
<dbReference type="InterPro" id="IPR020847">
    <property type="entry name" value="AP_endonuclease_F1_BS"/>
</dbReference>
<reference evidence="3 4" key="1">
    <citation type="journal article" date="2018" name="PLoS Genet.">
        <title>Population sequencing reveals clonal diversity and ancestral inbreeding in the grapevine cultivar Chardonnay.</title>
        <authorList>
            <person name="Roach M.J."/>
            <person name="Johnson D.L."/>
            <person name="Bohlmann J."/>
            <person name="van Vuuren H.J."/>
            <person name="Jones S.J."/>
            <person name="Pretorius I.S."/>
            <person name="Schmidt S.A."/>
            <person name="Borneman A.R."/>
        </authorList>
    </citation>
    <scope>NUCLEOTIDE SEQUENCE [LARGE SCALE GENOMIC DNA]</scope>
    <source>
        <strain evidence="4">cv. Chardonnay</strain>
        <tissue evidence="3">Leaf</tissue>
    </source>
</reference>
<evidence type="ECO:0000259" key="2">
    <source>
        <dbReference type="Pfam" id="PF00078"/>
    </source>
</evidence>